<feature type="region of interest" description="Disordered" evidence="1">
    <location>
        <begin position="744"/>
        <end position="793"/>
    </location>
</feature>
<name>A0A4Y8L5C0_9BACT</name>
<evidence type="ECO:0000313" key="3">
    <source>
        <dbReference type="EMBL" id="TFD97783.1"/>
    </source>
</evidence>
<gene>
    <name evidence="3" type="ORF">E2605_03970</name>
</gene>
<comment type="caution">
    <text evidence="3">The sequence shown here is derived from an EMBL/GenBank/DDBJ whole genome shotgun (WGS) entry which is preliminary data.</text>
</comment>
<dbReference type="STRING" id="1121485.GCA_000426485_03336"/>
<dbReference type="PANTHER" id="PTHR30189:SF1">
    <property type="entry name" value="LPS-ASSEMBLY PROTEIN LPTD"/>
    <property type="match status" value="1"/>
</dbReference>
<dbReference type="OrthoDB" id="9802320at2"/>
<dbReference type="AlphaFoldDB" id="A0A4Y8L5C0"/>
<dbReference type="GO" id="GO:1990351">
    <property type="term" value="C:transporter complex"/>
    <property type="evidence" value="ECO:0007669"/>
    <property type="project" value="TreeGrafter"/>
</dbReference>
<feature type="compositionally biased region" description="Basic and acidic residues" evidence="1">
    <location>
        <begin position="749"/>
        <end position="764"/>
    </location>
</feature>
<dbReference type="GO" id="GO:0009279">
    <property type="term" value="C:cell outer membrane"/>
    <property type="evidence" value="ECO:0007669"/>
    <property type="project" value="TreeGrafter"/>
</dbReference>
<proteinExistence type="predicted"/>
<dbReference type="InterPro" id="IPR045659">
    <property type="entry name" value="LptD_2"/>
</dbReference>
<dbReference type="EMBL" id="SOML01000002">
    <property type="protein sequence ID" value="TFD97783.1"/>
    <property type="molecule type" value="Genomic_DNA"/>
</dbReference>
<organism evidence="3 4">
    <name type="scientific">Dysgonomonas capnocytophagoides</name>
    <dbReference type="NCBI Taxonomy" id="45254"/>
    <lineage>
        <taxon>Bacteria</taxon>
        <taxon>Pseudomonadati</taxon>
        <taxon>Bacteroidota</taxon>
        <taxon>Bacteroidia</taxon>
        <taxon>Bacteroidales</taxon>
        <taxon>Dysgonomonadaceae</taxon>
        <taxon>Dysgonomonas</taxon>
    </lineage>
</organism>
<evidence type="ECO:0000259" key="2">
    <source>
        <dbReference type="Pfam" id="PF19838"/>
    </source>
</evidence>
<reference evidence="3 4" key="1">
    <citation type="submission" date="2019-03" db="EMBL/GenBank/DDBJ databases">
        <title>San Antonio Military Medical Center submission to MRSN (WRAIR), pending publication.</title>
        <authorList>
            <person name="Blyth D.M."/>
            <person name="Mccarthy S.L."/>
            <person name="Schall S.E."/>
            <person name="Stam J.A."/>
            <person name="Ong A.C."/>
            <person name="Mcgann P.T."/>
        </authorList>
    </citation>
    <scope>NUCLEOTIDE SEQUENCE [LARGE SCALE GENOMIC DNA]</scope>
    <source>
        <strain evidence="3 4">MRSN571793</strain>
    </source>
</reference>
<feature type="compositionally biased region" description="Acidic residues" evidence="1">
    <location>
        <begin position="765"/>
        <end position="776"/>
    </location>
</feature>
<dbReference type="InterPro" id="IPR050218">
    <property type="entry name" value="LptD"/>
</dbReference>
<keyword evidence="4" id="KW-1185">Reference proteome</keyword>
<dbReference type="PANTHER" id="PTHR30189">
    <property type="entry name" value="LPS-ASSEMBLY PROTEIN"/>
    <property type="match status" value="1"/>
</dbReference>
<dbReference type="Proteomes" id="UP000297861">
    <property type="component" value="Unassembled WGS sequence"/>
</dbReference>
<accession>A0A4Y8L5C0</accession>
<feature type="domain" description="LPS-assembly protein LptD central" evidence="2">
    <location>
        <begin position="226"/>
        <end position="699"/>
    </location>
</feature>
<sequence length="921" mass="104463">MKKVHFCIYTFVFLLFSSPFWGSQLSRSAGKNRSGLLLSDSVVADSAKKQLTPVGNVKADSLAQDSTAQDSVPKKAALDAPVDYTANDSIVFSSGNMGYLYGDSKVDYQTMSIKAENISMSMDSSIVHATYGLDSIGKEFGYPVFSDNGTEYEMKNVSYNFKSKKGYIRHVITQQGEGYIVADKAKKNPDDTFFMCDGKYTTCDDHEHPHFYMMLTKAKVRPKKNVITGPAYLVIEDLPLPLAIPFGFFPFSEKYSSGIIMPSYGDDMDRGFNLRDGGYYFAINDNYDLALTGEVYTKGSWGISARSNYKYRYRRSGSFNLSYLYTKIGDKDIPESFSESKDLSLNWTHSQDPKANMYRTLSASVSYQTSTYSRNSLNQIANMETNSTRSSTVTLTQTFPDSPFSISLNATANQNAQDSSVSLTLPDLTVTMSRIYPFKRKMAAGAEKWYEKVSLDYSFQFKNSISTKDDKLLKSNLVKDWQNAAKHRVSAGATFNLFNYLNISPNITYNERWYTRKVSKAWDPLSSRMVAADTTYGFHRVYDFNYSISLQTKLYGFYEPVFKIGKLQKIRHVFTPSISYSGSPDFSQSRYGAYVGYSYYNADGELVQNKYSPYEGGIFGYPSSGKQGNINFSFDNNIEMKVATDNDSTKIISLIDNLGISFSYNMAAEKYKWSDIVTNTRLKLSKNLTVNINAVFDPYVYGLDSKNTPVKLDQLRISKYGTIGRLKSTGYSISPSINQDTFKKWFGKGGDKDSKGKKEPRPGDENLDENTEDTEETGPRQSLFSKKKESGTYDDDGYQRNEIKWNLSFSYSMNYGYGDFDYEKLEYKGKIRQNLSFNGSIQPTKNWNFSFTSAYDFDAKKVTYMNCNISRNLHCWNISASLVPFGDYTSYFVTLRVNSSMLQDLKYEKRGRKTSYDPAWD</sequence>
<evidence type="ECO:0000313" key="4">
    <source>
        <dbReference type="Proteomes" id="UP000297861"/>
    </source>
</evidence>
<dbReference type="Pfam" id="PF19838">
    <property type="entry name" value="LptD_2"/>
    <property type="match status" value="1"/>
</dbReference>
<evidence type="ECO:0000256" key="1">
    <source>
        <dbReference type="SAM" id="MobiDB-lite"/>
    </source>
</evidence>
<protein>
    <submittedName>
        <fullName evidence="3">LPS-assembly protein LptD</fullName>
    </submittedName>
</protein>